<dbReference type="InterPro" id="IPR041286">
    <property type="entry name" value="MBG_2"/>
</dbReference>
<keyword evidence="4" id="KW-1185">Reference proteome</keyword>
<dbReference type="NCBIfam" id="TIGR04183">
    <property type="entry name" value="Por_Secre_tail"/>
    <property type="match status" value="1"/>
</dbReference>
<feature type="domain" description="MBG" evidence="2">
    <location>
        <begin position="1198"/>
        <end position="1263"/>
    </location>
</feature>
<protein>
    <submittedName>
        <fullName evidence="3">Cell surface receptor ipt/tig domain protein</fullName>
    </submittedName>
</protein>
<evidence type="ECO:0000313" key="4">
    <source>
        <dbReference type="Proteomes" id="UP000007364"/>
    </source>
</evidence>
<evidence type="ECO:0000313" key="3">
    <source>
        <dbReference type="EMBL" id="EKF55956.1"/>
    </source>
</evidence>
<evidence type="ECO:0000256" key="1">
    <source>
        <dbReference type="ARBA" id="ARBA00022729"/>
    </source>
</evidence>
<dbReference type="Proteomes" id="UP000007364">
    <property type="component" value="Unassembled WGS sequence"/>
</dbReference>
<keyword evidence="1" id="KW-0732">Signal</keyword>
<sequence>MINHTNLNFFLMKNKLLLFFIITLFSGFHSQGFGQDITMIVCQNANFSSSYSLTASGTITDDGISRTTYMSDPNVGDFGDMIIIKWNTTLDQWEILFNNFDGGDGPANELQYYSSNATFPNPPNISIGNWITVGEFACDPMVQLTGDVAGINSDPTVTGLPLSITVDEDSNEEPLGISSTLIDDVDAGGGALTLKFDATGGIFDIAAGTGVTLSGNLSNHLEITGNIGDVNHYISVLSNIYFRPDSNLYGNNAASVDVYINDNGNTGTGGGNDIFVGTIIVNITAVNDAPDISVPSSISAIANTDTPLTGISIEDVDAEDGELSVSIGIVAGTLLALPSGGVSVSGSGTNQLSLQGSLSDLNTFLASSNIIFKNEPDNIDDQTLTVSVNDNGNTGGDPLISEDTATIILAQQPAEISSVSVPPSGSYGLGEELDFIVNYNKPVNVNTSSGTPELVLQVGGQAKNVPYMSGSGSTSLVFRYTVVEGDEDDDGVLVETLLLNGGTITNEGVNSSLVLQNIDNTENVMVDAVAPSGYAITIDQDLIHVGNQTEISFTYSNAEVATTYTYIITSLQGGGTVNGTGQVLTSTDQVTGLNLSNLNDGVVSISFMLEDANGNIGIPVVSTISKQTNHAPVASDDHHSLGVNTNHIANVLDNDSDGDGDNIDASLVDSPSNGTIIFNVDGEFNYTPNTDYVGLDSISYKICDDGIPSLCDTAVVYFEVLDTNIPTGYSVAWAEEFINESEANAAAFKVSDATVGATLNYQVSSNGDGNSQIISGSQIVTSIEEDFMVDVSGLQDGTLTTEIFLTSIYGTPGITTSDSNAILDQTAPSGHTVSIDQNPIDRVNQSAVSFTMSSSELEAHYDYTLSSTQGGQDVTGSGVVTSQTQSVTDIDLTNLAQGDITLSLILTDRAGNIGDPVNTTSIKITNEAPTVSDIEVNGSLIITEQLSANYVYADSDGDPESGSTYLWYLSEDSSGAGKSEIPNGTASQYTLKQSDRGKYISIAVTPSDGRDVGTTVESPLVGPVKMVQNITFPSISEKTYGDAPFILGDAQTDQGLAVIYTAADPSLIEINGNQATILKTGTTTITATQEGDDQTSAAEPIAQTLIVNAVLLTIEADNFSKIYGESDPELSVSYSGFINGDDETSLDGSLVVRRAEGESVGDYPISVSGYTSDKYTINYVDGNFDIQPRLLSIIVDPNQNKVYGQDEPQLSYTVQGFSNGDDQGMMQGDLSREPGEDAGLYAIIIGTLNAGNNYELQIEPSEFEILKAEQAIVWNQELTFGCNSDSQVTLLAESNSGLPITYMVEDSSIAEVEGNVLTKLQSGVTTISAQQLGDQNHHAAPEVHKEVQINQQGLIRQHWDDVLVFDNSSENFVSYQWYKNGNAIPGATKQYYSEEQTLNGEYYVVATMENGAQITSCLLEVSQQSVTNTLKVVPNPALGSSEFSIKASFNQEALNGATISLIDLNGRVLQTTAVTGEQTTMIAPSQTGIYIVVMNLSDGKRKTVNLLVQ</sequence>
<comment type="caution">
    <text evidence="3">The sequence shown here is derived from an EMBL/GenBank/DDBJ whole genome shotgun (WGS) entry which is preliminary data.</text>
</comment>
<accession>K2Q523</accession>
<dbReference type="Gene3D" id="3.30.160.710">
    <property type="match status" value="1"/>
</dbReference>
<feature type="domain" description="MBG" evidence="2">
    <location>
        <begin position="1112"/>
        <end position="1184"/>
    </location>
</feature>
<dbReference type="EMBL" id="AMSG01000004">
    <property type="protein sequence ID" value="EKF55956.1"/>
    <property type="molecule type" value="Genomic_DNA"/>
</dbReference>
<gene>
    <name evidence="3" type="ORF">I215_05370</name>
</gene>
<proteinExistence type="predicted"/>
<dbReference type="STRING" id="555500.I215_05370"/>
<keyword evidence="3" id="KW-0675">Receptor</keyword>
<dbReference type="Pfam" id="PF18676">
    <property type="entry name" value="MBG_2"/>
    <property type="match status" value="2"/>
</dbReference>
<evidence type="ECO:0000259" key="2">
    <source>
        <dbReference type="Pfam" id="PF18676"/>
    </source>
</evidence>
<dbReference type="Pfam" id="PF17963">
    <property type="entry name" value="Big_9"/>
    <property type="match status" value="1"/>
</dbReference>
<dbReference type="Gene3D" id="2.60.40.10">
    <property type="entry name" value="Immunoglobulins"/>
    <property type="match status" value="1"/>
</dbReference>
<dbReference type="InterPro" id="IPR026444">
    <property type="entry name" value="Secre_tail"/>
</dbReference>
<dbReference type="Gene3D" id="2.60.40.2700">
    <property type="match status" value="1"/>
</dbReference>
<reference evidence="3 4" key="1">
    <citation type="journal article" date="2012" name="J. Bacteriol.">
        <title>Genome Sequence of Galbibacter marinum Type Strain ck-I2-15.</title>
        <authorList>
            <person name="Lai Q."/>
            <person name="Li C."/>
            <person name="Shao Z."/>
        </authorList>
    </citation>
    <scope>NUCLEOTIDE SEQUENCE [LARGE SCALE GENOMIC DNA]</scope>
    <source>
        <strain evidence="4">ck-I2-15</strain>
    </source>
</reference>
<dbReference type="Gene3D" id="2.60.40.3440">
    <property type="match status" value="1"/>
</dbReference>
<organism evidence="3 4">
    <name type="scientific">Galbibacter marinus</name>
    <dbReference type="NCBI Taxonomy" id="555500"/>
    <lineage>
        <taxon>Bacteria</taxon>
        <taxon>Pseudomonadati</taxon>
        <taxon>Bacteroidota</taxon>
        <taxon>Flavobacteriia</taxon>
        <taxon>Flavobacteriales</taxon>
        <taxon>Flavobacteriaceae</taxon>
        <taxon>Galbibacter</taxon>
    </lineage>
</organism>
<dbReference type="eggNOG" id="COG2911">
    <property type="taxonomic scope" value="Bacteria"/>
</dbReference>
<name>K2Q523_9FLAO</name>
<dbReference type="eggNOG" id="COG3210">
    <property type="taxonomic scope" value="Bacteria"/>
</dbReference>
<dbReference type="InterPro" id="IPR013783">
    <property type="entry name" value="Ig-like_fold"/>
</dbReference>